<reference evidence="7 9" key="1">
    <citation type="submission" date="2016-10" db="EMBL/GenBank/DDBJ databases">
        <title>Draft genome sequences of four alkaliphilic bacteria belonging to the Anaerobacillus genus.</title>
        <authorList>
            <person name="Bassil N.M."/>
            <person name="Lloyd J.R."/>
        </authorList>
    </citation>
    <scope>NUCLEOTIDE SEQUENCE [LARGE SCALE GENOMIC DNA]</scope>
    <source>
        <strain evidence="7 9">NB2006</strain>
    </source>
</reference>
<reference evidence="8 9" key="2">
    <citation type="journal article" date="2017" name="Genome Announc.">
        <title>Draft Genome Sequences of Four Alkaliphilic Bacteria Belonging to the Anaerobacillus Genus.</title>
        <authorList>
            <person name="Bassil N.M."/>
            <person name="Lloyd J.R."/>
        </authorList>
    </citation>
    <scope>NUCLEOTIDE SEQUENCE [LARGE SCALE GENOMIC DNA]</scope>
    <source>
        <strain evidence="8 9">NB2006</strain>
    </source>
</reference>
<sequence length="351" mass="39720">MNPFKFVGRRILKTGIAVFITALVCIKLDLPVIFAVITAIVTTEPTAADSLKRGIIRLPAAAIGAGFALILDLLLGQGAITFALVSMLTILFCHHLKLDNVTLVATLTAVAMIPGSNESLISEFVLRLSGTSLGIIISTFVNFAVLPPKFGPLLVRKVNELYRDTATHLDDLICTIVKEKEYSITVTMRNLHQELDKAFQLCDYQESEWQYRKSNEIEERSFQFLQKKLNQLQKIIFHVGNLSHINLAKELSYDEKKLVLSSVKFIKNLCKNIFHTNKNKINYTHEQLYDLLKEEIQSNSTYSQKGAFLHELLAILECLSILQKATMEEQLFSENNKNYPAYIFANQIQYD</sequence>
<keyword evidence="9" id="KW-1185">Reference proteome</keyword>
<dbReference type="KEGG" id="aia:AWH56_016455"/>
<feature type="transmembrane region" description="Helical" evidence="6">
    <location>
        <begin position="128"/>
        <end position="146"/>
    </location>
</feature>
<evidence type="ECO:0000256" key="2">
    <source>
        <dbReference type="ARBA" id="ARBA00022475"/>
    </source>
</evidence>
<keyword evidence="3 6" id="KW-0812">Transmembrane</keyword>
<evidence type="ECO:0000313" key="7">
    <source>
        <dbReference type="EMBL" id="OIJ11320.1"/>
    </source>
</evidence>
<evidence type="ECO:0000313" key="9">
    <source>
        <dbReference type="Proteomes" id="UP000180175"/>
    </source>
</evidence>
<evidence type="ECO:0000256" key="3">
    <source>
        <dbReference type="ARBA" id="ARBA00022692"/>
    </source>
</evidence>
<evidence type="ECO:0000256" key="5">
    <source>
        <dbReference type="ARBA" id="ARBA00023136"/>
    </source>
</evidence>
<evidence type="ECO:0000256" key="1">
    <source>
        <dbReference type="ARBA" id="ARBA00004651"/>
    </source>
</evidence>
<comment type="subcellular location">
    <subcellularLocation>
        <location evidence="1">Cell membrane</location>
        <topology evidence="1">Multi-pass membrane protein</topology>
    </subcellularLocation>
</comment>
<gene>
    <name evidence="8" type="ORF">AWH56_016455</name>
    <name evidence="7" type="ORF">AWH56_15940</name>
</gene>
<dbReference type="Pfam" id="PF06081">
    <property type="entry name" value="ArAE_1"/>
    <property type="match status" value="1"/>
</dbReference>
<protein>
    <submittedName>
        <fullName evidence="8">Aromatic acid exporter family protein</fullName>
    </submittedName>
</protein>
<dbReference type="RefSeq" id="WP_071318005.1">
    <property type="nucleotide sequence ID" value="NZ_CP063356.2"/>
</dbReference>
<evidence type="ECO:0000256" key="4">
    <source>
        <dbReference type="ARBA" id="ARBA00022989"/>
    </source>
</evidence>
<dbReference type="InterPro" id="IPR010343">
    <property type="entry name" value="ArAE_1"/>
</dbReference>
<dbReference type="EMBL" id="LQXD01000137">
    <property type="protein sequence ID" value="OIJ11320.1"/>
    <property type="molecule type" value="Genomic_DNA"/>
</dbReference>
<dbReference type="GO" id="GO:0005886">
    <property type="term" value="C:plasma membrane"/>
    <property type="evidence" value="ECO:0007669"/>
    <property type="project" value="UniProtKB-SubCell"/>
</dbReference>
<feature type="transmembrane region" description="Helical" evidence="6">
    <location>
        <begin position="98"/>
        <end position="116"/>
    </location>
</feature>
<name>A0A1S2LGE8_9BACI</name>
<dbReference type="OrthoDB" id="2690036at2"/>
<keyword evidence="4 6" id="KW-1133">Transmembrane helix</keyword>
<reference evidence="8 9" key="3">
    <citation type="journal article" date="2019" name="Int. J. Syst. Evol. Microbiol.">
        <title>Anaerobacillus isosaccharinicus sp. nov., an alkaliphilic bacterium which degrades isosaccharinic acid.</title>
        <authorList>
            <person name="Bassil N.M."/>
            <person name="Lloyd J.R."/>
        </authorList>
    </citation>
    <scope>NUCLEOTIDE SEQUENCE [LARGE SCALE GENOMIC DNA]</scope>
    <source>
        <strain evidence="8 9">NB2006</strain>
    </source>
</reference>
<evidence type="ECO:0000313" key="8">
    <source>
        <dbReference type="EMBL" id="QOY34311.1"/>
    </source>
</evidence>
<reference evidence="8" key="4">
    <citation type="submission" date="2020-10" db="EMBL/GenBank/DDBJ databases">
        <authorList>
            <person name="Bassil N.M."/>
            <person name="Lloyd J.R."/>
        </authorList>
    </citation>
    <scope>NUCLEOTIDE SEQUENCE</scope>
    <source>
        <strain evidence="8">NB2006</strain>
    </source>
</reference>
<dbReference type="Proteomes" id="UP000180175">
    <property type="component" value="Chromosome"/>
</dbReference>
<evidence type="ECO:0000256" key="6">
    <source>
        <dbReference type="SAM" id="Phobius"/>
    </source>
</evidence>
<keyword evidence="5 6" id="KW-0472">Membrane</keyword>
<feature type="transmembrane region" description="Helical" evidence="6">
    <location>
        <begin position="12"/>
        <end position="41"/>
    </location>
</feature>
<feature type="transmembrane region" description="Helical" evidence="6">
    <location>
        <begin position="61"/>
        <end position="91"/>
    </location>
</feature>
<proteinExistence type="predicted"/>
<keyword evidence="2" id="KW-1003">Cell membrane</keyword>
<accession>A0A1S2LGE8</accession>
<organism evidence="7 9">
    <name type="scientific">Anaerobacillus isosaccharinicus</name>
    <dbReference type="NCBI Taxonomy" id="1532552"/>
    <lineage>
        <taxon>Bacteria</taxon>
        <taxon>Bacillati</taxon>
        <taxon>Bacillota</taxon>
        <taxon>Bacilli</taxon>
        <taxon>Bacillales</taxon>
        <taxon>Bacillaceae</taxon>
        <taxon>Anaerobacillus</taxon>
    </lineage>
</organism>
<dbReference type="EMBL" id="CP063356">
    <property type="protein sequence ID" value="QOY34311.1"/>
    <property type="molecule type" value="Genomic_DNA"/>
</dbReference>
<dbReference type="AlphaFoldDB" id="A0A1S2LGE8"/>